<evidence type="ECO:0000256" key="1">
    <source>
        <dbReference type="SAM" id="MobiDB-lite"/>
    </source>
</evidence>
<dbReference type="Gene3D" id="3.40.710.10">
    <property type="entry name" value="DD-peptidase/beta-lactamase superfamily"/>
    <property type="match status" value="1"/>
</dbReference>
<dbReference type="EMBL" id="CADEPI010000082">
    <property type="protein sequence ID" value="CAB3373142.1"/>
    <property type="molecule type" value="Genomic_DNA"/>
</dbReference>
<evidence type="ECO:0000259" key="3">
    <source>
        <dbReference type="Pfam" id="PF00144"/>
    </source>
</evidence>
<feature type="compositionally biased region" description="Basic and acidic residues" evidence="1">
    <location>
        <begin position="188"/>
        <end position="198"/>
    </location>
</feature>
<proteinExistence type="predicted"/>
<comment type="caution">
    <text evidence="4">The sequence shown here is derived from an EMBL/GenBank/DDBJ whole genome shotgun (WGS) entry which is preliminary data.</text>
</comment>
<dbReference type="AlphaFoldDB" id="A0A8S1CZ57"/>
<accession>A0A8S1CZ57</accession>
<keyword evidence="5" id="KW-1185">Reference proteome</keyword>
<dbReference type="PANTHER" id="PTHR46520">
    <property type="entry name" value="SERINE BETA-LACTAMASE-LIKE PROTEIN LACTB, MITOCHONDRIAL"/>
    <property type="match status" value="1"/>
</dbReference>
<sequence length="451" mass="50040">MNHTRLLAAVAAGSAAVLANFYSQQPTKGNDFRPVFADCASPYEKTPSKNASRKLELAKEKARDALLKIKCEVGAPGVVIGVSVDGKVVWKEGIGLANVETQTLCHEETVMRIASISKSMTMAMVAKLWQDGKLDIDKPVQDYVPTFPKKTFNGEKVDITTRMILSHMGGIRHYVKKGEQSENELSEPELKKKEKSTREKEVYNKERFESVEKALKLFDGDELLSKPGTEYLYTTHGWTLVSAVVEGASKEEFTKHAKKFFSQLGLHKTRLDEPEPIIYNRANYYLTKKNGRLANVPFSDNSYKWAGGGFVSTVGDLLKFGNAMLYSYQWQPNTTETSATDQKVSVPGLPPGFLNPETVREMWTVVPVTKQKNKSQRYRENGYGLGWQVVPFVAEYGTTGGGDVQPFSAFHTDCSGSTPPRGICVAILMNMQNVGLAGVADDIARIFEEHL</sequence>
<evidence type="ECO:0000313" key="5">
    <source>
        <dbReference type="Proteomes" id="UP000494165"/>
    </source>
</evidence>
<evidence type="ECO:0000256" key="2">
    <source>
        <dbReference type="SAM" id="SignalP"/>
    </source>
</evidence>
<feature type="chain" id="PRO_5035762709" description="Beta-lactamase-related domain-containing protein" evidence="2">
    <location>
        <begin position="20"/>
        <end position="451"/>
    </location>
</feature>
<feature type="signal peptide" evidence="2">
    <location>
        <begin position="1"/>
        <end position="19"/>
    </location>
</feature>
<dbReference type="Proteomes" id="UP000494165">
    <property type="component" value="Unassembled WGS sequence"/>
</dbReference>
<evidence type="ECO:0000313" key="4">
    <source>
        <dbReference type="EMBL" id="CAB3373142.1"/>
    </source>
</evidence>
<dbReference type="InterPro" id="IPR052794">
    <property type="entry name" value="Mito_Ser_Protease_LACTB"/>
</dbReference>
<dbReference type="InterPro" id="IPR001466">
    <property type="entry name" value="Beta-lactam-related"/>
</dbReference>
<keyword evidence="2" id="KW-0732">Signal</keyword>
<reference evidence="4 5" key="1">
    <citation type="submission" date="2020-04" db="EMBL/GenBank/DDBJ databases">
        <authorList>
            <person name="Alioto T."/>
            <person name="Alioto T."/>
            <person name="Gomez Garrido J."/>
        </authorList>
    </citation>
    <scope>NUCLEOTIDE SEQUENCE [LARGE SCALE GENOMIC DNA]</scope>
</reference>
<protein>
    <recommendedName>
        <fullName evidence="3">Beta-lactamase-related domain-containing protein</fullName>
    </recommendedName>
</protein>
<dbReference type="GO" id="GO:0005739">
    <property type="term" value="C:mitochondrion"/>
    <property type="evidence" value="ECO:0007669"/>
    <property type="project" value="TreeGrafter"/>
</dbReference>
<dbReference type="GO" id="GO:0008233">
    <property type="term" value="F:peptidase activity"/>
    <property type="evidence" value="ECO:0007669"/>
    <property type="project" value="TreeGrafter"/>
</dbReference>
<dbReference type="GO" id="GO:0019216">
    <property type="term" value="P:regulation of lipid metabolic process"/>
    <property type="evidence" value="ECO:0007669"/>
    <property type="project" value="TreeGrafter"/>
</dbReference>
<dbReference type="SUPFAM" id="SSF56601">
    <property type="entry name" value="beta-lactamase/transpeptidase-like"/>
    <property type="match status" value="1"/>
</dbReference>
<dbReference type="OrthoDB" id="8191115at2759"/>
<feature type="region of interest" description="Disordered" evidence="1">
    <location>
        <begin position="176"/>
        <end position="198"/>
    </location>
</feature>
<feature type="domain" description="Beta-lactamase-related" evidence="3">
    <location>
        <begin position="74"/>
        <end position="433"/>
    </location>
</feature>
<dbReference type="PANTHER" id="PTHR46520:SF1">
    <property type="entry name" value="SERINE BETA-LACTAMASE-LIKE PROTEIN LACTB, MITOCHONDRIAL"/>
    <property type="match status" value="1"/>
</dbReference>
<gene>
    <name evidence="4" type="ORF">CLODIP_2_CD11031</name>
</gene>
<dbReference type="GO" id="GO:0006508">
    <property type="term" value="P:proteolysis"/>
    <property type="evidence" value="ECO:0007669"/>
    <property type="project" value="TreeGrafter"/>
</dbReference>
<name>A0A8S1CZ57_9INSE</name>
<organism evidence="4 5">
    <name type="scientific">Cloeon dipterum</name>
    <dbReference type="NCBI Taxonomy" id="197152"/>
    <lineage>
        <taxon>Eukaryota</taxon>
        <taxon>Metazoa</taxon>
        <taxon>Ecdysozoa</taxon>
        <taxon>Arthropoda</taxon>
        <taxon>Hexapoda</taxon>
        <taxon>Insecta</taxon>
        <taxon>Pterygota</taxon>
        <taxon>Palaeoptera</taxon>
        <taxon>Ephemeroptera</taxon>
        <taxon>Pisciforma</taxon>
        <taxon>Baetidae</taxon>
        <taxon>Cloeon</taxon>
    </lineage>
</organism>
<dbReference type="Pfam" id="PF00144">
    <property type="entry name" value="Beta-lactamase"/>
    <property type="match status" value="1"/>
</dbReference>
<dbReference type="InterPro" id="IPR012338">
    <property type="entry name" value="Beta-lactam/transpept-like"/>
</dbReference>